<name>A0AA50H6M9_9HYPH</name>
<dbReference type="EMBL" id="CP132302">
    <property type="protein sequence ID" value="WLR98628.1"/>
    <property type="molecule type" value="Genomic_DNA"/>
</dbReference>
<evidence type="ECO:0000313" key="3">
    <source>
        <dbReference type="Proteomes" id="UP001234585"/>
    </source>
</evidence>
<feature type="domain" description="Gp5/Type VI secretion system Vgr protein OB-fold" evidence="1">
    <location>
        <begin position="29"/>
        <end position="97"/>
    </location>
</feature>
<accession>A0AA50H6M9</accession>
<evidence type="ECO:0000313" key="2">
    <source>
        <dbReference type="EMBL" id="WLR98628.1"/>
    </source>
</evidence>
<dbReference type="Pfam" id="PF04717">
    <property type="entry name" value="Phage_base_V"/>
    <property type="match status" value="1"/>
</dbReference>
<organism evidence="2 3">
    <name type="scientific">Shinella sumterensis</name>
    <dbReference type="NCBI Taxonomy" id="1967501"/>
    <lineage>
        <taxon>Bacteria</taxon>
        <taxon>Pseudomonadati</taxon>
        <taxon>Pseudomonadota</taxon>
        <taxon>Alphaproteobacteria</taxon>
        <taxon>Hyphomicrobiales</taxon>
        <taxon>Rhizobiaceae</taxon>
        <taxon>Shinella</taxon>
    </lineage>
</organism>
<proteinExistence type="predicted"/>
<protein>
    <submittedName>
        <fullName evidence="2">Phage baseplate assembly protein V</fullName>
    </submittedName>
</protein>
<dbReference type="Proteomes" id="UP001234585">
    <property type="component" value="Chromosome"/>
</dbReference>
<dbReference type="AlphaFoldDB" id="A0AA50H6M9"/>
<sequence>MIPDNLPDQIADIYGRLADAERRDRNRNRTGTVAEVGTGENEGKYRVKLGEQGGKPYLTPWMRPRTLGAGGVKIDVILSVGEQVDVRSESGDLADGNIELSTYSEANARENADVPFHIKIGDTVIGASGDAVRIAAAKIVLDGEVHLGGEGGQLLHRKGDADSDGDVAVGSASRVYAV</sequence>
<dbReference type="InterPro" id="IPR037026">
    <property type="entry name" value="Vgr_OB-fold_dom_sf"/>
</dbReference>
<dbReference type="InterPro" id="IPR006531">
    <property type="entry name" value="Gp5/Vgr_OB"/>
</dbReference>
<dbReference type="Gene3D" id="2.40.50.230">
    <property type="entry name" value="Gp5 N-terminal domain"/>
    <property type="match status" value="1"/>
</dbReference>
<evidence type="ECO:0000259" key="1">
    <source>
        <dbReference type="Pfam" id="PF04717"/>
    </source>
</evidence>
<gene>
    <name evidence="2" type="ORF">Q9313_06250</name>
</gene>
<dbReference type="RefSeq" id="WP_306038278.1">
    <property type="nucleotide sequence ID" value="NZ_CP132302.1"/>
</dbReference>
<keyword evidence="3" id="KW-1185">Reference proteome</keyword>
<reference evidence="2 3" key="1">
    <citation type="submission" date="2023-08" db="EMBL/GenBank/DDBJ databases">
        <title>Pathogen: clinical or host-associated sample.</title>
        <authorList>
            <person name="Hergert J."/>
            <person name="Casey R."/>
            <person name="Wagner J."/>
            <person name="Young E.L."/>
            <person name="Oakeson K.F."/>
        </authorList>
    </citation>
    <scope>NUCLEOTIDE SEQUENCE [LARGE SCALE GENOMIC DNA]</scope>
    <source>
        <strain evidence="2 3">1760953</strain>
    </source>
</reference>